<keyword evidence="10" id="KW-1185">Reference proteome</keyword>
<accession>A0A5B0VDT8</accession>
<organism evidence="9 10">
    <name type="scientific">Marinobacter salinexigens</name>
    <dbReference type="NCBI Taxonomy" id="2919747"/>
    <lineage>
        <taxon>Bacteria</taxon>
        <taxon>Pseudomonadati</taxon>
        <taxon>Pseudomonadota</taxon>
        <taxon>Gammaproteobacteria</taxon>
        <taxon>Pseudomonadales</taxon>
        <taxon>Marinobacteraceae</taxon>
        <taxon>Marinobacter</taxon>
    </lineage>
</organism>
<dbReference type="InterPro" id="IPR036010">
    <property type="entry name" value="2Fe-2S_ferredoxin-like_sf"/>
</dbReference>
<dbReference type="PROSITE" id="PS51085">
    <property type="entry name" value="2FE2S_FER_2"/>
    <property type="match status" value="1"/>
</dbReference>
<keyword evidence="4" id="KW-0560">Oxidoreductase</keyword>
<evidence type="ECO:0000256" key="2">
    <source>
        <dbReference type="ARBA" id="ARBA00022714"/>
    </source>
</evidence>
<dbReference type="GO" id="GO:0051537">
    <property type="term" value="F:2 iron, 2 sulfur cluster binding"/>
    <property type="evidence" value="ECO:0007669"/>
    <property type="project" value="UniProtKB-KW"/>
</dbReference>
<dbReference type="InterPro" id="IPR017938">
    <property type="entry name" value="Riboflavin_synthase-like_b-brl"/>
</dbReference>
<reference evidence="9 10" key="1">
    <citation type="submission" date="2019-08" db="EMBL/GenBank/DDBJ databases">
        <title>Marinobacter ZYF650 sp. nov., a marine bacterium isolated from seawater of the Mariana trench.</title>
        <authorList>
            <person name="Ahmad W."/>
        </authorList>
    </citation>
    <scope>NUCLEOTIDE SEQUENCE [LARGE SCALE GENOMIC DNA]</scope>
    <source>
        <strain evidence="9 10">ZYF650</strain>
    </source>
</reference>
<protein>
    <submittedName>
        <fullName evidence="9">Oxidoreductase</fullName>
    </submittedName>
</protein>
<evidence type="ECO:0000256" key="6">
    <source>
        <dbReference type="ARBA" id="ARBA00023014"/>
    </source>
</evidence>
<dbReference type="PANTHER" id="PTHR47354">
    <property type="entry name" value="NADH OXIDOREDUCTASE HCR"/>
    <property type="match status" value="1"/>
</dbReference>
<dbReference type="SUPFAM" id="SSF54292">
    <property type="entry name" value="2Fe-2S ferredoxin-like"/>
    <property type="match status" value="1"/>
</dbReference>
<dbReference type="InterPro" id="IPR050415">
    <property type="entry name" value="MRET"/>
</dbReference>
<gene>
    <name evidence="9" type="ORF">FWJ25_13790</name>
</gene>
<feature type="domain" description="FAD-binding FR-type" evidence="8">
    <location>
        <begin position="6"/>
        <end position="108"/>
    </location>
</feature>
<dbReference type="Gene3D" id="3.40.50.80">
    <property type="entry name" value="Nucleotide-binding domain of ferredoxin-NADP reductase (FNR) module"/>
    <property type="match status" value="1"/>
</dbReference>
<evidence type="ECO:0000256" key="3">
    <source>
        <dbReference type="ARBA" id="ARBA00022723"/>
    </source>
</evidence>
<dbReference type="SUPFAM" id="SSF52343">
    <property type="entry name" value="Ferredoxin reductase-like, C-terminal NADP-linked domain"/>
    <property type="match status" value="1"/>
</dbReference>
<dbReference type="PROSITE" id="PS00197">
    <property type="entry name" value="2FE2S_FER_1"/>
    <property type="match status" value="1"/>
</dbReference>
<dbReference type="PANTHER" id="PTHR47354:SF1">
    <property type="entry name" value="CARNITINE MONOOXYGENASE REDUCTASE SUBUNIT"/>
    <property type="match status" value="1"/>
</dbReference>
<evidence type="ECO:0000256" key="5">
    <source>
        <dbReference type="ARBA" id="ARBA00023004"/>
    </source>
</evidence>
<dbReference type="InterPro" id="IPR006058">
    <property type="entry name" value="2Fe2S_fd_BS"/>
</dbReference>
<keyword evidence="2" id="KW-0001">2Fe-2S</keyword>
<dbReference type="AlphaFoldDB" id="A0A5B0VDT8"/>
<keyword evidence="6" id="KW-0411">Iron-sulfur</keyword>
<dbReference type="InterPro" id="IPR017927">
    <property type="entry name" value="FAD-bd_FR_type"/>
</dbReference>
<evidence type="ECO:0000256" key="1">
    <source>
        <dbReference type="ARBA" id="ARBA00022630"/>
    </source>
</evidence>
<evidence type="ECO:0000259" key="8">
    <source>
        <dbReference type="PROSITE" id="PS51384"/>
    </source>
</evidence>
<name>A0A5B0VDT8_9GAMM</name>
<dbReference type="EMBL" id="VTUU01000006">
    <property type="protein sequence ID" value="KAA1172876.1"/>
    <property type="molecule type" value="Genomic_DNA"/>
</dbReference>
<dbReference type="Gene3D" id="3.10.20.30">
    <property type="match status" value="1"/>
</dbReference>
<dbReference type="GO" id="GO:0016491">
    <property type="term" value="F:oxidoreductase activity"/>
    <property type="evidence" value="ECO:0007669"/>
    <property type="project" value="UniProtKB-KW"/>
</dbReference>
<comment type="caution">
    <text evidence="9">The sequence shown here is derived from an EMBL/GenBank/DDBJ whole genome shotgun (WGS) entry which is preliminary data.</text>
</comment>
<feature type="domain" description="2Fe-2S ferredoxin-type" evidence="7">
    <location>
        <begin position="233"/>
        <end position="318"/>
    </location>
</feature>
<dbReference type="InterPro" id="IPR001041">
    <property type="entry name" value="2Fe-2S_ferredoxin-type"/>
</dbReference>
<dbReference type="Gene3D" id="2.40.30.10">
    <property type="entry name" value="Translation factors"/>
    <property type="match status" value="1"/>
</dbReference>
<proteinExistence type="predicted"/>
<dbReference type="Pfam" id="PF00111">
    <property type="entry name" value="Fer2"/>
    <property type="match status" value="1"/>
</dbReference>
<dbReference type="InterPro" id="IPR012675">
    <property type="entry name" value="Beta-grasp_dom_sf"/>
</dbReference>
<dbReference type="RefSeq" id="WP_149600836.1">
    <property type="nucleotide sequence ID" value="NZ_VTUU01000006.1"/>
</dbReference>
<dbReference type="SUPFAM" id="SSF63380">
    <property type="entry name" value="Riboflavin synthase domain-like"/>
    <property type="match status" value="1"/>
</dbReference>
<keyword evidence="3" id="KW-0479">Metal-binding</keyword>
<dbReference type="GO" id="GO:0046872">
    <property type="term" value="F:metal ion binding"/>
    <property type="evidence" value="ECO:0007669"/>
    <property type="project" value="UniProtKB-KW"/>
</dbReference>
<evidence type="ECO:0000313" key="10">
    <source>
        <dbReference type="Proteomes" id="UP000323161"/>
    </source>
</evidence>
<dbReference type="PROSITE" id="PS51384">
    <property type="entry name" value="FAD_FR"/>
    <property type="match status" value="1"/>
</dbReference>
<dbReference type="CDD" id="cd00207">
    <property type="entry name" value="fer2"/>
    <property type="match status" value="1"/>
</dbReference>
<evidence type="ECO:0000259" key="7">
    <source>
        <dbReference type="PROSITE" id="PS51085"/>
    </source>
</evidence>
<sequence>MAPSEPVRETFQVRAMRVGARNIHLFELYPENGAALPEVAPGSHIDLVLPDGQIRQYSLITPLCSSKRYVIGVKKEAAGRGGSRWLHDDLRLGQSLAVGGCRNSFPLDEFDVPYTLFAGGIGITPIYSMYRELKRLGKKVHLHYWGESIDSMLFHDELAAEPGVTLYPKQDSAARPRLKEVVQSLETGSCVYCCGPGQMIEELVESTEACGLTRVYYEYFGKAPVADGDGEALQIVLAKSGQVIEVAGDESILDALIRNDVDVMYSCEQGICGACETRVLEGSPVHLDSVKDVAEHNSDRTMMICCSRAGTERLVLDL</sequence>
<dbReference type="Proteomes" id="UP000323161">
    <property type="component" value="Unassembled WGS sequence"/>
</dbReference>
<dbReference type="PRINTS" id="PR00409">
    <property type="entry name" value="PHDIOXRDTASE"/>
</dbReference>
<dbReference type="CDD" id="cd06185">
    <property type="entry name" value="PDR_like"/>
    <property type="match status" value="1"/>
</dbReference>
<keyword evidence="5" id="KW-0408">Iron</keyword>
<evidence type="ECO:0000256" key="4">
    <source>
        <dbReference type="ARBA" id="ARBA00023002"/>
    </source>
</evidence>
<dbReference type="InterPro" id="IPR039261">
    <property type="entry name" value="FNR_nucleotide-bd"/>
</dbReference>
<keyword evidence="1" id="KW-0285">Flavoprotein</keyword>
<evidence type="ECO:0000313" key="9">
    <source>
        <dbReference type="EMBL" id="KAA1172876.1"/>
    </source>
</evidence>